<accession>A0A3M9NIB8</accession>
<dbReference type="InterPro" id="IPR050553">
    <property type="entry name" value="Thioredoxin_ResA/DsbE_sf"/>
</dbReference>
<comment type="caution">
    <text evidence="2">The sequence shown here is derived from an EMBL/GenBank/DDBJ whole genome shotgun (WGS) entry which is preliminary data.</text>
</comment>
<evidence type="ECO:0000313" key="3">
    <source>
        <dbReference type="Proteomes" id="UP000267223"/>
    </source>
</evidence>
<dbReference type="InterPro" id="IPR013740">
    <property type="entry name" value="Redoxin"/>
</dbReference>
<dbReference type="Gene3D" id="3.40.30.10">
    <property type="entry name" value="Glutaredoxin"/>
    <property type="match status" value="1"/>
</dbReference>
<evidence type="ECO:0000313" key="2">
    <source>
        <dbReference type="EMBL" id="RNI37520.1"/>
    </source>
</evidence>
<organism evidence="2 3">
    <name type="scientific">Hanamia caeni</name>
    <dbReference type="NCBI Taxonomy" id="2294116"/>
    <lineage>
        <taxon>Bacteria</taxon>
        <taxon>Pseudomonadati</taxon>
        <taxon>Bacteroidota</taxon>
        <taxon>Chitinophagia</taxon>
        <taxon>Chitinophagales</taxon>
        <taxon>Chitinophagaceae</taxon>
        <taxon>Hanamia</taxon>
    </lineage>
</organism>
<dbReference type="InterPro" id="IPR036249">
    <property type="entry name" value="Thioredoxin-like_sf"/>
</dbReference>
<dbReference type="SUPFAM" id="SSF52833">
    <property type="entry name" value="Thioredoxin-like"/>
    <property type="match status" value="1"/>
</dbReference>
<name>A0A3M9NIB8_9BACT</name>
<dbReference type="CDD" id="cd02966">
    <property type="entry name" value="TlpA_like_family"/>
    <property type="match status" value="1"/>
</dbReference>
<dbReference type="Pfam" id="PF08534">
    <property type="entry name" value="Redoxin"/>
    <property type="match status" value="1"/>
</dbReference>
<dbReference type="EMBL" id="RJJR01000005">
    <property type="protein sequence ID" value="RNI37520.1"/>
    <property type="molecule type" value="Genomic_DNA"/>
</dbReference>
<dbReference type="RefSeq" id="WP_123120362.1">
    <property type="nucleotide sequence ID" value="NZ_RJJR01000005.1"/>
</dbReference>
<dbReference type="AlphaFoldDB" id="A0A3M9NIB8"/>
<dbReference type="PROSITE" id="PS51352">
    <property type="entry name" value="THIOREDOXIN_2"/>
    <property type="match status" value="1"/>
</dbReference>
<feature type="domain" description="Thioredoxin" evidence="1">
    <location>
        <begin position="253"/>
        <end position="419"/>
    </location>
</feature>
<sequence>MKKREMVPHKMVFGFCIFVFALVAVRWSEKPTQLKNGFWRATIQRPDGQQIVFNFQSKDSAGKKIMYVINGQEHLLVDSIQTRADSVFIEMPFFESSFKAKINSAGNLEGIWIKKYGERIQVLPFEAVYDTKERFHVSGPPVANITGRWVTEFKTKNNSDTIVAEFKQKGSHLSGTFLDPTGDYRYLDGVVSGDSLKLSTFDGAHAFLFTAKIDNDKKISGGKFYSGARSISDWNAVKNAKAEVEDGFGETKIKAGSGKLNFTFPNSTDGSEVSINDKKYEGKVVVIQILGSWCPNCMDETKFLSDYYDENHQRGVEIIGLSYERTTDFIESQKALQPFKKRFNVKYPILITGVTVSDSLRAEKTLPQLESINAFPTTIFVDKKGNISKIESGFNGPATGEHYTEFKKEFNKIIDELLAEK</sequence>
<dbReference type="InterPro" id="IPR013766">
    <property type="entry name" value="Thioredoxin_domain"/>
</dbReference>
<dbReference type="OrthoDB" id="616241at2"/>
<evidence type="ECO:0000259" key="1">
    <source>
        <dbReference type="PROSITE" id="PS51352"/>
    </source>
</evidence>
<protein>
    <submittedName>
        <fullName evidence="2">TlpA family protein disulfide reductase</fullName>
    </submittedName>
</protein>
<dbReference type="PANTHER" id="PTHR42852">
    <property type="entry name" value="THIOL:DISULFIDE INTERCHANGE PROTEIN DSBE"/>
    <property type="match status" value="1"/>
</dbReference>
<dbReference type="PANTHER" id="PTHR42852:SF13">
    <property type="entry name" value="PROTEIN DIPZ"/>
    <property type="match status" value="1"/>
</dbReference>
<dbReference type="Proteomes" id="UP000267223">
    <property type="component" value="Unassembled WGS sequence"/>
</dbReference>
<gene>
    <name evidence="2" type="ORF">EFY79_08245</name>
</gene>
<keyword evidence="3" id="KW-1185">Reference proteome</keyword>
<reference evidence="2 3" key="1">
    <citation type="submission" date="2018-11" db="EMBL/GenBank/DDBJ databases">
        <title>Draft genome sequence of Ferruginibacter sp. BO-59.</title>
        <authorList>
            <person name="Im W.T."/>
        </authorList>
    </citation>
    <scope>NUCLEOTIDE SEQUENCE [LARGE SCALE GENOMIC DNA]</scope>
    <source>
        <strain evidence="2 3">BO-59</strain>
    </source>
</reference>
<proteinExistence type="predicted"/>
<dbReference type="GO" id="GO:0016491">
    <property type="term" value="F:oxidoreductase activity"/>
    <property type="evidence" value="ECO:0007669"/>
    <property type="project" value="InterPro"/>
</dbReference>